<evidence type="ECO:0000256" key="2">
    <source>
        <dbReference type="ARBA" id="ARBA00022692"/>
    </source>
</evidence>
<evidence type="ECO:0000259" key="6">
    <source>
        <dbReference type="Pfam" id="PF13664"/>
    </source>
</evidence>
<evidence type="ECO:0000256" key="4">
    <source>
        <dbReference type="ARBA" id="ARBA00023136"/>
    </source>
</evidence>
<feature type="transmembrane region" description="Helical" evidence="5">
    <location>
        <begin position="12"/>
        <end position="36"/>
    </location>
</feature>
<gene>
    <name evidence="7" type="ORF">IPN91_11305</name>
</gene>
<reference evidence="7 8" key="1">
    <citation type="submission" date="2020-10" db="EMBL/GenBank/DDBJ databases">
        <title>Connecting structure to function with the recovery of over 1000 high-quality activated sludge metagenome-assembled genomes encoding full-length rRNA genes using long-read sequencing.</title>
        <authorList>
            <person name="Singleton C.M."/>
            <person name="Petriglieri F."/>
            <person name="Kristensen J.M."/>
            <person name="Kirkegaard R.H."/>
            <person name="Michaelsen T.Y."/>
            <person name="Andersen M.H."/>
            <person name="Karst S.M."/>
            <person name="Dueholm M.S."/>
            <person name="Nielsen P.H."/>
            <person name="Albertsen M."/>
        </authorList>
    </citation>
    <scope>NUCLEOTIDE SEQUENCE [LARGE SCALE GENOMIC DNA]</scope>
    <source>
        <strain evidence="7">OdNE_18-Q3-R46-58_MAXAC.008</strain>
    </source>
</reference>
<dbReference type="EMBL" id="JADKCH010000013">
    <property type="protein sequence ID" value="MBK8573211.1"/>
    <property type="molecule type" value="Genomic_DNA"/>
</dbReference>
<proteinExistence type="predicted"/>
<accession>A0A936F3N3</accession>
<dbReference type="InterPro" id="IPR025423">
    <property type="entry name" value="TMEM205-like"/>
</dbReference>
<evidence type="ECO:0000256" key="1">
    <source>
        <dbReference type="ARBA" id="ARBA00004370"/>
    </source>
</evidence>
<feature type="transmembrane region" description="Helical" evidence="5">
    <location>
        <begin position="147"/>
        <end position="166"/>
    </location>
</feature>
<evidence type="ECO:0000256" key="5">
    <source>
        <dbReference type="SAM" id="Phobius"/>
    </source>
</evidence>
<keyword evidence="4 5" id="KW-0472">Membrane</keyword>
<dbReference type="Proteomes" id="UP000709959">
    <property type="component" value="Unassembled WGS sequence"/>
</dbReference>
<comment type="subcellular location">
    <subcellularLocation>
        <location evidence="1">Membrane</location>
    </subcellularLocation>
</comment>
<dbReference type="AlphaFoldDB" id="A0A936F3N3"/>
<organism evidence="7 8">
    <name type="scientific">Candidatus Geothrix odensensis</name>
    <dbReference type="NCBI Taxonomy" id="2954440"/>
    <lineage>
        <taxon>Bacteria</taxon>
        <taxon>Pseudomonadati</taxon>
        <taxon>Acidobacteriota</taxon>
        <taxon>Holophagae</taxon>
        <taxon>Holophagales</taxon>
        <taxon>Holophagaceae</taxon>
        <taxon>Geothrix</taxon>
    </lineage>
</organism>
<keyword evidence="3 5" id="KW-1133">Transmembrane helix</keyword>
<protein>
    <submittedName>
        <fullName evidence="7">DUF4149 domain-containing protein</fullName>
    </submittedName>
</protein>
<dbReference type="Pfam" id="PF13664">
    <property type="entry name" value="DUF4149"/>
    <property type="match status" value="1"/>
</dbReference>
<name>A0A936F3N3_9BACT</name>
<evidence type="ECO:0000256" key="3">
    <source>
        <dbReference type="ARBA" id="ARBA00022989"/>
    </source>
</evidence>
<feature type="domain" description="TMEM205-like" evidence="6">
    <location>
        <begin position="16"/>
        <end position="118"/>
    </location>
</feature>
<sequence length="176" mass="18880">MNPTTLRRLDQLSLILLLLWAGAALGFGIFSAPVFFRELPSRDVAGRIAGLIIGRLDWAAWVVFGLAGLSWVGRWVAEVKEDLIGPIRLWSGGLMVALLMCLASSFIVTPKVQAIRARINAPIESLAPDSADRVAYNKAHGLSRNLFFLRILLAVALAATVGLLPGPGRKDGPAEG</sequence>
<dbReference type="GO" id="GO:0016020">
    <property type="term" value="C:membrane"/>
    <property type="evidence" value="ECO:0007669"/>
    <property type="project" value="UniProtKB-SubCell"/>
</dbReference>
<feature type="transmembrane region" description="Helical" evidence="5">
    <location>
        <begin position="89"/>
        <end position="108"/>
    </location>
</feature>
<comment type="caution">
    <text evidence="7">The sequence shown here is derived from an EMBL/GenBank/DDBJ whole genome shotgun (WGS) entry which is preliminary data.</text>
</comment>
<evidence type="ECO:0000313" key="7">
    <source>
        <dbReference type="EMBL" id="MBK8573211.1"/>
    </source>
</evidence>
<keyword evidence="2 5" id="KW-0812">Transmembrane</keyword>
<feature type="transmembrane region" description="Helical" evidence="5">
    <location>
        <begin position="48"/>
        <end position="69"/>
    </location>
</feature>
<evidence type="ECO:0000313" key="8">
    <source>
        <dbReference type="Proteomes" id="UP000709959"/>
    </source>
</evidence>